<feature type="compositionally biased region" description="Pro residues" evidence="1">
    <location>
        <begin position="1"/>
        <end position="14"/>
    </location>
</feature>
<comment type="caution">
    <text evidence="2">The sequence shown here is derived from an EMBL/GenBank/DDBJ whole genome shotgun (WGS) entry which is preliminary data.</text>
</comment>
<evidence type="ECO:0000313" key="3">
    <source>
        <dbReference type="Proteomes" id="UP001492380"/>
    </source>
</evidence>
<gene>
    <name evidence="2" type="ORF">HDK90DRAFT_406742</name>
</gene>
<proteinExistence type="predicted"/>
<evidence type="ECO:0008006" key="4">
    <source>
        <dbReference type="Google" id="ProtNLM"/>
    </source>
</evidence>
<keyword evidence="3" id="KW-1185">Reference proteome</keyword>
<dbReference type="Proteomes" id="UP001492380">
    <property type="component" value="Unassembled WGS sequence"/>
</dbReference>
<protein>
    <recommendedName>
        <fullName evidence="4">Secreted protein</fullName>
    </recommendedName>
</protein>
<accession>A0ABR1Z3L8</accession>
<name>A0ABR1Z3L8_9PEZI</name>
<dbReference type="EMBL" id="JBBWRZ010000001">
    <property type="protein sequence ID" value="KAK8246777.1"/>
    <property type="molecule type" value="Genomic_DNA"/>
</dbReference>
<evidence type="ECO:0000256" key="1">
    <source>
        <dbReference type="SAM" id="MobiDB-lite"/>
    </source>
</evidence>
<organism evidence="2 3">
    <name type="scientific">Phyllosticta capitalensis</name>
    <dbReference type="NCBI Taxonomy" id="121624"/>
    <lineage>
        <taxon>Eukaryota</taxon>
        <taxon>Fungi</taxon>
        <taxon>Dikarya</taxon>
        <taxon>Ascomycota</taxon>
        <taxon>Pezizomycotina</taxon>
        <taxon>Dothideomycetes</taxon>
        <taxon>Dothideomycetes incertae sedis</taxon>
        <taxon>Botryosphaeriales</taxon>
        <taxon>Phyllostictaceae</taxon>
        <taxon>Phyllosticta</taxon>
    </lineage>
</organism>
<reference evidence="2 3" key="1">
    <citation type="submission" date="2024-04" db="EMBL/GenBank/DDBJ databases">
        <title>Phyllosticta paracitricarpa is synonymous to the EU quarantine fungus P. citricarpa based on phylogenomic analyses.</title>
        <authorList>
            <consortium name="Lawrence Berkeley National Laboratory"/>
            <person name="Van Ingen-Buijs V.A."/>
            <person name="Van Westerhoven A.C."/>
            <person name="Haridas S."/>
            <person name="Skiadas P."/>
            <person name="Martin F."/>
            <person name="Groenewald J.Z."/>
            <person name="Crous P.W."/>
            <person name="Seidl M.F."/>
        </authorList>
    </citation>
    <scope>NUCLEOTIDE SEQUENCE [LARGE SCALE GENOMIC DNA]</scope>
    <source>
        <strain evidence="2 3">CBS 123374</strain>
    </source>
</reference>
<evidence type="ECO:0000313" key="2">
    <source>
        <dbReference type="EMBL" id="KAK8246777.1"/>
    </source>
</evidence>
<sequence length="326" mass="36525">MPPRPADYRPPLPPRRSYQPIEGDDPGDPIHYTRDPHKLVAYLIPFPKPKLAKVPAEKIPDRFLIYTPPPPPLTKPAEGEKEARVHKIQRKWQEEVRSAKNSTAKAASWQGAVPLTHLTLVYPSSLPYTPAELRSEFINSMLRTQSKAQRDSIIATGLLPVSVVVDTLIMFVWPFGGLFEADAVWAYSSIRGAKIARSTTKRLQATSEADGAGKAKAKDSDPSLALEFTPSARLAVLQRYLAHRCHERAPALFPYPSGSSPTESEVLEAIAWAPSQSGGATRNWEDERWEVQEVKEDFKGIIGKGAREWEKWCRRFEEDPKKAVKK</sequence>
<feature type="region of interest" description="Disordered" evidence="1">
    <location>
        <begin position="1"/>
        <end position="33"/>
    </location>
</feature>